<proteinExistence type="predicted"/>
<dbReference type="InterPro" id="IPR014043">
    <property type="entry name" value="Acyl_transferase_dom"/>
</dbReference>
<evidence type="ECO:0000313" key="5">
    <source>
        <dbReference type="EMBL" id="MCQ8195722.1"/>
    </source>
</evidence>
<gene>
    <name evidence="5" type="ORF">NP777_47470</name>
</gene>
<organism evidence="5 6">
    <name type="scientific">Streptomyces rugosispiralis</name>
    <dbReference type="NCBI Taxonomy" id="2967341"/>
    <lineage>
        <taxon>Bacteria</taxon>
        <taxon>Bacillati</taxon>
        <taxon>Actinomycetota</taxon>
        <taxon>Actinomycetes</taxon>
        <taxon>Kitasatosporales</taxon>
        <taxon>Streptomycetaceae</taxon>
        <taxon>Streptomyces</taxon>
    </lineage>
</organism>
<dbReference type="Gene3D" id="3.40.366.10">
    <property type="entry name" value="Malonyl-Coenzyme A Acyl Carrier Protein, domain 2"/>
    <property type="match status" value="1"/>
</dbReference>
<comment type="caution">
    <text evidence="5">The sequence shown here is derived from an EMBL/GenBank/DDBJ whole genome shotgun (WGS) entry which is preliminary data.</text>
</comment>
<dbReference type="InterPro" id="IPR050091">
    <property type="entry name" value="PKS_NRPS_Biosynth_Enz"/>
</dbReference>
<evidence type="ECO:0000256" key="3">
    <source>
        <dbReference type="ARBA" id="ARBA00023315"/>
    </source>
</evidence>
<keyword evidence="1" id="KW-0808">Transferase</keyword>
<keyword evidence="6" id="KW-1185">Reference proteome</keyword>
<dbReference type="InterPro" id="IPR016036">
    <property type="entry name" value="Malonyl_transacylase_ACP-bd"/>
</dbReference>
<dbReference type="PANTHER" id="PTHR43775">
    <property type="entry name" value="FATTY ACID SYNTHASE"/>
    <property type="match status" value="1"/>
</dbReference>
<reference evidence="5 6" key="1">
    <citation type="submission" date="2022-07" db="EMBL/GenBank/DDBJ databases">
        <authorList>
            <person name="Phongsopitanun W."/>
            <person name="Tanasupawat S."/>
        </authorList>
    </citation>
    <scope>NUCLEOTIDE SEQUENCE [LARGE SCALE GENOMIC DNA]</scope>
    <source>
        <strain evidence="5 6">RCU-064</strain>
    </source>
</reference>
<dbReference type="SUPFAM" id="SSF55048">
    <property type="entry name" value="Probable ACP-binding domain of malonyl-CoA ACP transacylase"/>
    <property type="match status" value="1"/>
</dbReference>
<feature type="domain" description="Malonyl-CoA:ACP transacylase (MAT)" evidence="4">
    <location>
        <begin position="1"/>
        <end position="85"/>
    </location>
</feature>
<feature type="non-terminal residue" evidence="5">
    <location>
        <position position="1"/>
    </location>
</feature>
<dbReference type="InterPro" id="IPR001227">
    <property type="entry name" value="Ac_transferase_dom_sf"/>
</dbReference>
<dbReference type="RefSeq" id="WP_256656416.1">
    <property type="nucleotide sequence ID" value="NZ_JANIAA010000284.1"/>
</dbReference>
<dbReference type="Proteomes" id="UP001204746">
    <property type="component" value="Unassembled WGS sequence"/>
</dbReference>
<dbReference type="PANTHER" id="PTHR43775:SF51">
    <property type="entry name" value="INACTIVE PHENOLPHTHIOCEROL SYNTHESIS POLYKETIDE SYNTHASE TYPE I PKS1-RELATED"/>
    <property type="match status" value="1"/>
</dbReference>
<dbReference type="EMBL" id="JANIAA010000284">
    <property type="protein sequence ID" value="MCQ8195722.1"/>
    <property type="molecule type" value="Genomic_DNA"/>
</dbReference>
<sequence length="86" mass="8915">LRSRLIAQELAGHGGMASLATSADQARELLTGHDDVWIAAVNGPTSTVIAGTPTGLAEVTTAAENAGLRTRTLPVDYASHTPHVER</sequence>
<evidence type="ECO:0000256" key="1">
    <source>
        <dbReference type="ARBA" id="ARBA00022679"/>
    </source>
</evidence>
<protein>
    <submittedName>
        <fullName evidence="5">Acyltransferase domain-containing protein</fullName>
    </submittedName>
</protein>
<dbReference type="GO" id="GO:0016746">
    <property type="term" value="F:acyltransferase activity"/>
    <property type="evidence" value="ECO:0007669"/>
    <property type="project" value="UniProtKB-KW"/>
</dbReference>
<keyword evidence="2" id="KW-0511">Multifunctional enzyme</keyword>
<evidence type="ECO:0000313" key="6">
    <source>
        <dbReference type="Proteomes" id="UP001204746"/>
    </source>
</evidence>
<evidence type="ECO:0000256" key="2">
    <source>
        <dbReference type="ARBA" id="ARBA00023268"/>
    </source>
</evidence>
<dbReference type="Pfam" id="PF00698">
    <property type="entry name" value="Acyl_transf_1"/>
    <property type="match status" value="1"/>
</dbReference>
<keyword evidence="3 5" id="KW-0012">Acyltransferase</keyword>
<name>A0ABT1VEA2_9ACTN</name>
<accession>A0ABT1VEA2</accession>
<evidence type="ECO:0000259" key="4">
    <source>
        <dbReference type="Pfam" id="PF00698"/>
    </source>
</evidence>
<feature type="non-terminal residue" evidence="5">
    <location>
        <position position="86"/>
    </location>
</feature>